<dbReference type="SMART" id="SM00284">
    <property type="entry name" value="OLF"/>
    <property type="match status" value="1"/>
</dbReference>
<dbReference type="PANTHER" id="PTHR23192:SF29">
    <property type="entry name" value="OLFACTOMEDIN-LIKE PROTEIN 2A"/>
    <property type="match status" value="1"/>
</dbReference>
<dbReference type="Proteomes" id="UP001158576">
    <property type="component" value="Chromosome 1"/>
</dbReference>
<organism evidence="5 6">
    <name type="scientific">Oikopleura dioica</name>
    <name type="common">Tunicate</name>
    <dbReference type="NCBI Taxonomy" id="34765"/>
    <lineage>
        <taxon>Eukaryota</taxon>
        <taxon>Metazoa</taxon>
        <taxon>Chordata</taxon>
        <taxon>Tunicata</taxon>
        <taxon>Appendicularia</taxon>
        <taxon>Copelata</taxon>
        <taxon>Oikopleuridae</taxon>
        <taxon>Oikopleura</taxon>
    </lineage>
</organism>
<evidence type="ECO:0000259" key="4">
    <source>
        <dbReference type="PROSITE" id="PS51132"/>
    </source>
</evidence>
<keyword evidence="6" id="KW-1185">Reference proteome</keyword>
<evidence type="ECO:0000256" key="2">
    <source>
        <dbReference type="ARBA" id="ARBA00022525"/>
    </source>
</evidence>
<accession>A0ABN7SQT4</accession>
<evidence type="ECO:0000256" key="1">
    <source>
        <dbReference type="ARBA" id="ARBA00004613"/>
    </source>
</evidence>
<comment type="subcellular location">
    <subcellularLocation>
        <location evidence="1">Secreted</location>
    </subcellularLocation>
</comment>
<feature type="domain" description="Olfactomedin-like" evidence="4">
    <location>
        <begin position="20"/>
        <end position="280"/>
    </location>
</feature>
<dbReference type="EMBL" id="OU015566">
    <property type="protein sequence ID" value="CAG5102527.1"/>
    <property type="molecule type" value="Genomic_DNA"/>
</dbReference>
<dbReference type="PROSITE" id="PS51132">
    <property type="entry name" value="OLF"/>
    <property type="match status" value="1"/>
</dbReference>
<name>A0ABN7SQT4_OIKDI</name>
<dbReference type="Pfam" id="PF02191">
    <property type="entry name" value="OLF"/>
    <property type="match status" value="1"/>
</dbReference>
<protein>
    <submittedName>
        <fullName evidence="5">Oidioi.mRNA.OKI2018_I69.chr1.g342.t1.cds</fullName>
    </submittedName>
</protein>
<gene>
    <name evidence="5" type="ORF">OKIOD_LOCUS9107</name>
</gene>
<evidence type="ECO:0000313" key="6">
    <source>
        <dbReference type="Proteomes" id="UP001158576"/>
    </source>
</evidence>
<dbReference type="InterPro" id="IPR003112">
    <property type="entry name" value="Olfac-like_dom"/>
</dbReference>
<sequence length="280" mass="33469">MSQTKRKRDDKSRREISNSLCTWTLNNVRKAKVFHTWGRREGAWMMDPKPKSSSGRRAVYVANFYYGNHLLEFSDTKRFRDLRYRKRHTLPFYYIGTGHVVYNEHFYYNRAFTRNIVSYNLKDQEMVAWTHLSDAIYDSDSPFTWKGHSWITLSVDQRGLWVIYPSVSPQDYHQEERLKLQLLDPKDLSVKQIIETSTTTKQIGHIFMMCGVLYATEPDGKKDGVIRYAIDTISGRTRDIHVEYPDSYHHIVQMQYNMREKALFVWNNRRQMVYYLDFVV</sequence>
<evidence type="ECO:0000313" key="5">
    <source>
        <dbReference type="EMBL" id="CAG5102527.1"/>
    </source>
</evidence>
<dbReference type="PANTHER" id="PTHR23192">
    <property type="entry name" value="OLFACTOMEDIN-RELATED"/>
    <property type="match status" value="1"/>
</dbReference>
<dbReference type="InterPro" id="IPR050605">
    <property type="entry name" value="Olfactomedin-like_domain"/>
</dbReference>
<evidence type="ECO:0000256" key="3">
    <source>
        <dbReference type="PROSITE-ProRule" id="PRU00446"/>
    </source>
</evidence>
<proteinExistence type="predicted"/>
<keyword evidence="2" id="KW-0964">Secreted</keyword>
<reference evidence="5 6" key="1">
    <citation type="submission" date="2021-04" db="EMBL/GenBank/DDBJ databases">
        <authorList>
            <person name="Bliznina A."/>
        </authorList>
    </citation>
    <scope>NUCLEOTIDE SEQUENCE [LARGE SCALE GENOMIC DNA]</scope>
</reference>
<comment type="caution">
    <text evidence="3">Lacks conserved residue(s) required for the propagation of feature annotation.</text>
</comment>